<name>F2DSQ1_HORVV</name>
<dbReference type="AlphaFoldDB" id="F2DSQ1"/>
<dbReference type="GO" id="GO:0043531">
    <property type="term" value="F:ADP binding"/>
    <property type="evidence" value="ECO:0007669"/>
    <property type="project" value="InterPro"/>
</dbReference>
<proteinExistence type="evidence at transcript level"/>
<evidence type="ECO:0000313" key="1">
    <source>
        <dbReference type="EMBL" id="BAJ98122.1"/>
    </source>
</evidence>
<protein>
    <submittedName>
        <fullName evidence="1">Predicted protein</fullName>
    </submittedName>
</protein>
<dbReference type="Gene3D" id="3.40.50.300">
    <property type="entry name" value="P-loop containing nucleotide triphosphate hydrolases"/>
    <property type="match status" value="1"/>
</dbReference>
<dbReference type="PANTHER" id="PTHR33377">
    <property type="entry name" value="OS10G0134700 PROTEIN-RELATED"/>
    <property type="match status" value="1"/>
</dbReference>
<reference evidence="1" key="1">
    <citation type="journal article" date="2011" name="Plant Physiol.">
        <title>Comprehensive sequence analysis of 24,783 barley full-length cDNAs derived from 12 clone libraries.</title>
        <authorList>
            <person name="Matsumoto T."/>
            <person name="Tanaka T."/>
            <person name="Sakai H."/>
            <person name="Amano N."/>
            <person name="Kanamori H."/>
            <person name="Kurita K."/>
            <person name="Kikuta A."/>
            <person name="Kamiya K."/>
            <person name="Yamamoto M."/>
            <person name="Ikawa H."/>
            <person name="Fujii N."/>
            <person name="Hori K."/>
            <person name="Itoh T."/>
            <person name="Sato K."/>
        </authorList>
    </citation>
    <scope>NUCLEOTIDE SEQUENCE</scope>
    <source>
        <tissue evidence="1">Shoot and root</tissue>
    </source>
</reference>
<accession>F2DSQ1</accession>
<dbReference type="EMBL" id="AK366919">
    <property type="protein sequence ID" value="BAJ98122.1"/>
    <property type="molecule type" value="mRNA"/>
</dbReference>
<organism evidence="1">
    <name type="scientific">Hordeum vulgare subsp. vulgare</name>
    <name type="common">Domesticated barley</name>
    <dbReference type="NCBI Taxonomy" id="112509"/>
    <lineage>
        <taxon>Eukaryota</taxon>
        <taxon>Viridiplantae</taxon>
        <taxon>Streptophyta</taxon>
        <taxon>Embryophyta</taxon>
        <taxon>Tracheophyta</taxon>
        <taxon>Spermatophyta</taxon>
        <taxon>Magnoliopsida</taxon>
        <taxon>Liliopsida</taxon>
        <taxon>Poales</taxon>
        <taxon>Poaceae</taxon>
        <taxon>BOP clade</taxon>
        <taxon>Pooideae</taxon>
        <taxon>Triticodae</taxon>
        <taxon>Triticeae</taxon>
        <taxon>Hordeinae</taxon>
        <taxon>Hordeum</taxon>
    </lineage>
</organism>
<dbReference type="PANTHER" id="PTHR33377:SF66">
    <property type="entry name" value="EXPRESSED PROTEIN"/>
    <property type="match status" value="1"/>
</dbReference>
<dbReference type="SUPFAM" id="SSF52540">
    <property type="entry name" value="P-loop containing nucleoside triphosphate hydrolases"/>
    <property type="match status" value="1"/>
</dbReference>
<dbReference type="InterPro" id="IPR027417">
    <property type="entry name" value="P-loop_NTPase"/>
</dbReference>
<sequence length="373" mass="42036">MEVLISAVAGDLVSRFISFLAQNYGTHRCEEEDRRRLERILLRMHMVVEEAEGRHITNRGMFLQLKTLIEGVHLGYYMLDRLKFQSLGESLEDDEVSHWSQSLAVSTFNAAKRLRFAVAASIMKNTPIAFGTGSTTKLNSVLESLEATTADMREFVVLLGSCPRLPRQPYCTYLYMDNCMFGRHVEKEQLITLLYEDSRPDCAPISILPIIGPHRIGKKTLVQHACKDERVRNRFSDMFFFKGDDLANGVFALNSQAASGKYLFVVDFIFDVDEAAWTNFQSYLQKLPCAGIKIVVTGRAEQFANLGTAQPIRLKSLSQEEYWYYFKALAFGSMDPDEHPKLASLGMQLAGLLQGSFLSANILGELLRANPST</sequence>